<dbReference type="RefSeq" id="WP_101902729.1">
    <property type="nucleotide sequence ID" value="NZ_OZ038524.1"/>
</dbReference>
<keyword evidence="2" id="KW-1185">Reference proteome</keyword>
<evidence type="ECO:0000313" key="1">
    <source>
        <dbReference type="EMBL" id="CAL2083447.1"/>
    </source>
</evidence>
<sequence>MIKCWICEKKEANSDEHKFKASDIKRNLGKKFKAKFISNDIKPLNTYKDKSIKFNNILCIECNNNLTRPHDNAYDKFARYIEKNYETLFNQNYIDFEQIYGENWQNEKSNLYKYYAKHSGCRLKSIHNKIDLSDLSKFITEGKIPETFTLQFEIKEHIRMIIKYMEIMKSHKYTHMFMSPLIEFIYNESKIYGGWISYEWISINWVLSNQINQKKKIKIEKQIEPLIITKITNIKTPKNATADEILISAEYGKYKVENLKEHIKTII</sequence>
<protein>
    <recommendedName>
        <fullName evidence="3">HNH endonuclease</fullName>
    </recommendedName>
</protein>
<dbReference type="Proteomes" id="UP001497514">
    <property type="component" value="Chromosome"/>
</dbReference>
<name>A0ABM9NXZ0_9FLAO</name>
<reference evidence="1 2" key="1">
    <citation type="submission" date="2024-05" db="EMBL/GenBank/DDBJ databases">
        <authorList>
            <person name="Duchaud E."/>
        </authorList>
    </citation>
    <scope>NUCLEOTIDE SEQUENCE [LARGE SCALE GENOMIC DNA]</scope>
    <source>
        <strain evidence="1">Ena-SAMPLE-TAB-13-05-2024-13:56:06:370-140309</strain>
    </source>
</reference>
<evidence type="ECO:0008006" key="3">
    <source>
        <dbReference type="Google" id="ProtNLM"/>
    </source>
</evidence>
<dbReference type="EMBL" id="OZ038524">
    <property type="protein sequence ID" value="CAL2083447.1"/>
    <property type="molecule type" value="Genomic_DNA"/>
</dbReference>
<evidence type="ECO:0000313" key="2">
    <source>
        <dbReference type="Proteomes" id="UP001497514"/>
    </source>
</evidence>
<accession>A0ABM9NXZ0</accession>
<organism evidence="1 2">
    <name type="scientific">Tenacibaculum dicentrarchi</name>
    <dbReference type="NCBI Taxonomy" id="669041"/>
    <lineage>
        <taxon>Bacteria</taxon>
        <taxon>Pseudomonadati</taxon>
        <taxon>Bacteroidota</taxon>
        <taxon>Flavobacteriia</taxon>
        <taxon>Flavobacteriales</taxon>
        <taxon>Flavobacteriaceae</taxon>
        <taxon>Tenacibaculum</taxon>
    </lineage>
</organism>
<gene>
    <name evidence="1" type="ORF">TD3509T_1538</name>
</gene>
<proteinExistence type="predicted"/>